<protein>
    <submittedName>
        <fullName evidence="8">Protein FLOURY 1-like</fullName>
    </submittedName>
</protein>
<evidence type="ECO:0000256" key="1">
    <source>
        <dbReference type="ARBA" id="ARBA00004370"/>
    </source>
</evidence>
<organism evidence="7 8">
    <name type="scientific">Herrania umbratica</name>
    <dbReference type="NCBI Taxonomy" id="108875"/>
    <lineage>
        <taxon>Eukaryota</taxon>
        <taxon>Viridiplantae</taxon>
        <taxon>Streptophyta</taxon>
        <taxon>Embryophyta</taxon>
        <taxon>Tracheophyta</taxon>
        <taxon>Spermatophyta</taxon>
        <taxon>Magnoliopsida</taxon>
        <taxon>eudicotyledons</taxon>
        <taxon>Gunneridae</taxon>
        <taxon>Pentapetalae</taxon>
        <taxon>rosids</taxon>
        <taxon>malvids</taxon>
        <taxon>Malvales</taxon>
        <taxon>Malvaceae</taxon>
        <taxon>Byttnerioideae</taxon>
        <taxon>Herrania</taxon>
    </lineage>
</organism>
<accession>A0A6J1AID9</accession>
<dbReference type="PANTHER" id="PTHR31422">
    <property type="entry name" value="BNAANNG28530D PROTEIN"/>
    <property type="match status" value="1"/>
</dbReference>
<dbReference type="Pfam" id="PF04576">
    <property type="entry name" value="Zein-binding"/>
    <property type="match status" value="1"/>
</dbReference>
<evidence type="ECO:0000259" key="6">
    <source>
        <dbReference type="PROSITE" id="PS51775"/>
    </source>
</evidence>
<dbReference type="AlphaFoldDB" id="A0A6J1AID9"/>
<dbReference type="RefSeq" id="XP_021286977.1">
    <property type="nucleotide sequence ID" value="XM_021431302.1"/>
</dbReference>
<evidence type="ECO:0000313" key="8">
    <source>
        <dbReference type="RefSeq" id="XP_021286977.1"/>
    </source>
</evidence>
<keyword evidence="2" id="KW-0812">Transmembrane</keyword>
<keyword evidence="3" id="KW-1133">Transmembrane helix</keyword>
<gene>
    <name evidence="8" type="primary">LOC110418543</name>
</gene>
<dbReference type="GO" id="GO:0080115">
    <property type="term" value="F:myosin XI tail binding"/>
    <property type="evidence" value="ECO:0007669"/>
    <property type="project" value="UniProtKB-ARBA"/>
</dbReference>
<keyword evidence="5" id="KW-0175">Coiled coil</keyword>
<evidence type="ECO:0000256" key="4">
    <source>
        <dbReference type="ARBA" id="ARBA00023136"/>
    </source>
</evidence>
<evidence type="ECO:0000256" key="5">
    <source>
        <dbReference type="SAM" id="Coils"/>
    </source>
</evidence>
<comment type="subcellular location">
    <subcellularLocation>
        <location evidence="1">Membrane</location>
    </subcellularLocation>
</comment>
<dbReference type="GeneID" id="110418543"/>
<evidence type="ECO:0000313" key="7">
    <source>
        <dbReference type="Proteomes" id="UP000504621"/>
    </source>
</evidence>
<dbReference type="Proteomes" id="UP000504621">
    <property type="component" value="Unplaced"/>
</dbReference>
<sequence>MLILGQFILLVTVCSVLELHKRVLQVFLGAFMMDCPSCLKFLTQGNEFFGCGFFVFGRFSHVFNVLGLFLVFGLGLKFLQFGLTNIGITQFLCDVRGKSNYLRGRICLKRDLDEVYDPKIRSCLSGSLKQLENCKDFVKEDTDGKAKYVVEENSDDKEKECCPEDEEFDVMALRKLVKLERRRTKAACQELEKERIAAASAADEAMAMILRLQNEKSSMEIDANQYKRMAEQKQEYDQQVIESLQWIVMKHESERSLQENQLQLCKQKLKHYMKDDELGQFEDDVGFSFLHATQEDGMENESVSSYETETLVL</sequence>
<keyword evidence="7" id="KW-1185">Reference proteome</keyword>
<dbReference type="PROSITE" id="PS51775">
    <property type="entry name" value="GTD_BINDING"/>
    <property type="match status" value="1"/>
</dbReference>
<proteinExistence type="predicted"/>
<name>A0A6J1AID9_9ROSI</name>
<evidence type="ECO:0000256" key="3">
    <source>
        <dbReference type="ARBA" id="ARBA00022989"/>
    </source>
</evidence>
<evidence type="ECO:0000256" key="2">
    <source>
        <dbReference type="ARBA" id="ARBA00022692"/>
    </source>
</evidence>
<dbReference type="GO" id="GO:0016020">
    <property type="term" value="C:membrane"/>
    <property type="evidence" value="ECO:0007669"/>
    <property type="project" value="UniProtKB-SubCell"/>
</dbReference>
<feature type="domain" description="GTD-binding" evidence="6">
    <location>
        <begin position="168"/>
        <end position="266"/>
    </location>
</feature>
<dbReference type="OrthoDB" id="1100010at2759"/>
<reference evidence="8" key="1">
    <citation type="submission" date="2025-08" db="UniProtKB">
        <authorList>
            <consortium name="RefSeq"/>
        </authorList>
    </citation>
    <scope>IDENTIFICATION</scope>
    <source>
        <tissue evidence="8">Leaf</tissue>
    </source>
</reference>
<keyword evidence="4" id="KW-0472">Membrane</keyword>
<dbReference type="PANTHER" id="PTHR31422:SF2">
    <property type="entry name" value="PROTEIN FLOURY 1-LIKE"/>
    <property type="match status" value="1"/>
</dbReference>
<feature type="coiled-coil region" evidence="5">
    <location>
        <begin position="174"/>
        <end position="229"/>
    </location>
</feature>
<dbReference type="InterPro" id="IPR007656">
    <property type="entry name" value="GTD-bd"/>
</dbReference>